<feature type="transmembrane region" description="Helical" evidence="2">
    <location>
        <begin position="30"/>
        <end position="49"/>
    </location>
</feature>
<sequence length="83" mass="9673">MGRAICNNTLKNWIKIGKPSRREWNVMGNAILIIIITLTIHSFILYFVIKNAMNNSELNNRITNLEATLNTLMEEIKKKERDQ</sequence>
<evidence type="ECO:0000256" key="2">
    <source>
        <dbReference type="SAM" id="Phobius"/>
    </source>
</evidence>
<dbReference type="EMBL" id="BORC01000003">
    <property type="protein sequence ID" value="GIN62214.1"/>
    <property type="molecule type" value="Genomic_DNA"/>
</dbReference>
<keyword evidence="2" id="KW-1133">Transmembrane helix</keyword>
<dbReference type="AlphaFoldDB" id="A0A919WI67"/>
<protein>
    <submittedName>
        <fullName evidence="3">Uncharacterized protein</fullName>
    </submittedName>
</protein>
<keyword evidence="2" id="KW-0472">Membrane</keyword>
<name>A0A919WI67_9BACI</name>
<gene>
    <name evidence="3" type="ORF">J27TS8_22070</name>
</gene>
<organism evidence="3 4">
    <name type="scientific">Robertmurraya siralis</name>
    <dbReference type="NCBI Taxonomy" id="77777"/>
    <lineage>
        <taxon>Bacteria</taxon>
        <taxon>Bacillati</taxon>
        <taxon>Bacillota</taxon>
        <taxon>Bacilli</taxon>
        <taxon>Bacillales</taxon>
        <taxon>Bacillaceae</taxon>
        <taxon>Robertmurraya</taxon>
    </lineage>
</organism>
<evidence type="ECO:0000256" key="1">
    <source>
        <dbReference type="SAM" id="Coils"/>
    </source>
</evidence>
<reference evidence="3" key="1">
    <citation type="submission" date="2021-03" db="EMBL/GenBank/DDBJ databases">
        <title>Antimicrobial resistance genes in bacteria isolated from Japanese honey, and their potential for conferring macrolide and lincosamide resistance in the American foulbrood pathogen Paenibacillus larvae.</title>
        <authorList>
            <person name="Okamoto M."/>
            <person name="Kumagai M."/>
            <person name="Kanamori H."/>
            <person name="Takamatsu D."/>
        </authorList>
    </citation>
    <scope>NUCLEOTIDE SEQUENCE</scope>
    <source>
        <strain evidence="3">J27TS8</strain>
    </source>
</reference>
<keyword evidence="4" id="KW-1185">Reference proteome</keyword>
<keyword evidence="1" id="KW-0175">Coiled coil</keyword>
<evidence type="ECO:0000313" key="4">
    <source>
        <dbReference type="Proteomes" id="UP000682111"/>
    </source>
</evidence>
<feature type="coiled-coil region" evidence="1">
    <location>
        <begin position="55"/>
        <end position="82"/>
    </location>
</feature>
<keyword evidence="2" id="KW-0812">Transmembrane</keyword>
<proteinExistence type="predicted"/>
<accession>A0A919WI67</accession>
<comment type="caution">
    <text evidence="3">The sequence shown here is derived from an EMBL/GenBank/DDBJ whole genome shotgun (WGS) entry which is preliminary data.</text>
</comment>
<evidence type="ECO:0000313" key="3">
    <source>
        <dbReference type="EMBL" id="GIN62214.1"/>
    </source>
</evidence>
<dbReference type="Proteomes" id="UP000682111">
    <property type="component" value="Unassembled WGS sequence"/>
</dbReference>